<feature type="region of interest" description="Disordered" evidence="2">
    <location>
        <begin position="2021"/>
        <end position="2041"/>
    </location>
</feature>
<feature type="compositionally biased region" description="Acidic residues" evidence="2">
    <location>
        <begin position="1429"/>
        <end position="1447"/>
    </location>
</feature>
<evidence type="ECO:0000256" key="1">
    <source>
        <dbReference type="SAM" id="Coils"/>
    </source>
</evidence>
<reference evidence="6" key="1">
    <citation type="submission" date="2010-11" db="EMBL/GenBank/DDBJ databases">
        <title>The genome sequence of Microbotryum violaceum strain p1A1 Lamole.</title>
        <authorList>
            <person name="Cuomo C."/>
            <person name="Perlin M."/>
            <person name="Young S.K."/>
            <person name="Zeng Q."/>
            <person name="Gargeya S."/>
            <person name="Alvarado L."/>
            <person name="Berlin A."/>
            <person name="Chapman S.B."/>
            <person name="Chen Z."/>
            <person name="Freedman E."/>
            <person name="Gellesch M."/>
            <person name="Goldberg J."/>
            <person name="Griggs A."/>
            <person name="Gujja S."/>
            <person name="Heilman E."/>
            <person name="Heiman D."/>
            <person name="Howarth C."/>
            <person name="Mehta T."/>
            <person name="Neiman D."/>
            <person name="Pearson M."/>
            <person name="Roberts A."/>
            <person name="Saif S."/>
            <person name="Shea T."/>
            <person name="Shenoy N."/>
            <person name="Sisk P."/>
            <person name="Stolte C."/>
            <person name="Sykes S."/>
            <person name="White J."/>
            <person name="Yandava C."/>
            <person name="Haas B."/>
            <person name="Nusbaum C."/>
            <person name="Birren B."/>
        </authorList>
    </citation>
    <scope>NUCLEOTIDE SEQUENCE [LARGE SCALE GENOMIC DNA]</scope>
    <source>
        <strain evidence="6">p1A1 Lamole</strain>
    </source>
</reference>
<feature type="compositionally biased region" description="Polar residues" evidence="2">
    <location>
        <begin position="1809"/>
        <end position="1820"/>
    </location>
</feature>
<dbReference type="GO" id="GO:0006888">
    <property type="term" value="P:endoplasmic reticulum to Golgi vesicle-mediated transport"/>
    <property type="evidence" value="ECO:0007669"/>
    <property type="project" value="TreeGrafter"/>
</dbReference>
<feature type="compositionally biased region" description="Acidic residues" evidence="2">
    <location>
        <begin position="1400"/>
        <end position="1410"/>
    </location>
</feature>
<sequence>MAATSQPRRPSATISATVSATVSATATSTTLAAPTTKHPPDQSLATWLADVGAADLSPALVWPPPGAAGAPSSASSSARRASLGAPPPLLALQRRIQHEIAQVSDQTRKLLEHHWAAFQEQVADGKELLARIEEQELEIGALQQELDGEDAFLPGLIEQLTSHSKLTQAHQLNLYTIQLVTTLLELHTAVATLSDLITQGALPSAVPALSALRSHVSRGVEPWIASTEAYIVLRRWSLDEQVRLEGALAGSLEACFEFLSPSTTEADPTTTTTTAWTLNLRNAISAAPKGDYIAVEELWAALEHVYAMGREGEPIKRTVDTHLTRIAKQTIKYIVAPYLESNGAGKRKTEIIYSEVGELDGAITISLQPVVDGEEEVPSVEECLKDLGAFLAFFGQHASLLPPSPYASTFTQHLTPTLQSLVVSSHLLPSLPSSSAHLESYLSVLDAARTFEADFLDSNGYFSFLPSTAGPEVEERRVIRDWIERVDRHWAKFVGDQALVDARKAIVGDEEWEGEKRDVEVQVDEVPVEAGGVPPTRIEQYLVSKRCEAILQVARRILDEAVKVASPSFPFPTFANSSNLLLKAFVSILALYRATAPVHHHSRLSSSSALTLQFSNDLDYIATHIASTWTQVESSFTLEQSKDVQQAIAATRRMSKEMQNRWVMKKKEELMDHLDEAGAFLYTADDAVYKACEEAVRKVMDVLRSVVEEWKPVTNPTFLYTTLGSLVNDVLLRVLDEIEGQLDISEEESIRLNKLCKMLHGLEDLFDEGATSVGREVPVWFKFVFLSELLEASMADILFLFDNGHLVDFEPSAIAKLVRALFSDSPLRNRNLEHILNGHPTNIPNDDDETTTTDGGYSRPSTPPSGSSRSRNVIMGSGSAGLGSPVRRAGAVNSTPSRVQPSAREASPPASPVTAPPVVRSGKISLGAARISRPEPLLPPSPPSATTEAWGFDEGFEIKDEIVVPTSEPEVVEDAKSPVIDPGLDASFDTIPELKKEELVPSIKTEEKVVDDPWGLLDDDEAVVKPVAKPTVVEDKPKPVVQIAPPRTSRLGAKRVPVPVQQRAPKPASPTVVVALSSPAAPKPKIALAPARPIAVASPPRVLASRAVVSPPPKAMSAAARVLSPTPSSSSSSGGVPPPPRASSAFSAASGSRAGASPRIRAGTISPIQSPGRSTSPSARTASPAFSSRGVISPPPPPFASRGVVSPPPQMRGSPAPRGMSSPPLHPIGRGSPSPSPSMHELASPSLRGLASPPPPPPSNRNVISPPPMRSVVSPPPVRNVVSPPSMPQPFRRSGVISPQQSSPIPSFSPPPTVVPVAQHVQPTTTLARSSPSPKPKISPPLPTLRFSREEEEAESQPEDEDGAGAVETTSLGRPRTGSYSSASGARTSGILGSGSVSGGEDDWGIELELENGPLSPLPEEAQPAELASEPEVEPTDEEAVDEEDSIGLEVERVALSEEESIETSSPIPSNASLFDDQERQRPRQGSILINPVFSTQGSVASDPMPTAILDDLESAVATTSSLDEAEAARVAAEASTTMSTSSSSMPPSTFTSPQTPLAAPPMTAQHSKHHSDPFEFDQLVASSPTIAAVPKVLSYSPPPLMGSVLAREREEASESERVREETQPDVEEEEVGWSFDQSESGGASFEHDATSAENSIVVHDESVERAHDHDLEDEEEGWPTDDTPLDIDEEADLEAQTPLGPIEHGATHFEEQHEIRAFSSSTESPILVSPPTSSNASQHPSIVEVEYPQPAVEEVFEPESEVEQEEEEERVEPEPEPEVEEPESKDEPVQEEDEMDQVIEDDGWGFSDNLSIPSPTQEHVFSPPSPPQSSPSPASPAAATAGPVPVATPTRMFAPPPLSRLAMKNLNLSSTSALSPTIRSPLPVGTAPPPAPLVPSTSHMPTALYSPLPTAHRPDIVAHMGHAIPRQLEGTGKYDIFPPTPTNERSSLSSEEEEGATAADEEEEEDGGWGFDDSAAELGIGTSANEEEGYFSRAPLPIIEDGVVKMGLMQPVVVRAQEEVEEDLEGGLVGDELDEDGWGF</sequence>
<dbReference type="OMA" id="WITPQEE"/>
<feature type="domain" description="ZW10 C-terminal helical" evidence="3">
    <location>
        <begin position="695"/>
        <end position="835"/>
    </location>
</feature>
<feature type="region of interest" description="Disordered" evidence="2">
    <location>
        <begin position="1044"/>
        <end position="1070"/>
    </location>
</feature>
<feature type="compositionally biased region" description="Basic and acidic residues" evidence="2">
    <location>
        <begin position="1607"/>
        <end position="1623"/>
    </location>
</feature>
<feature type="compositionally biased region" description="Polar residues" evidence="2">
    <location>
        <begin position="1368"/>
        <end position="1387"/>
    </location>
</feature>
<dbReference type="HOGENOM" id="CLU_233265_0_0_1"/>
<keyword evidence="1" id="KW-0175">Coiled coil</keyword>
<feature type="compositionally biased region" description="Polar residues" evidence="2">
    <location>
        <begin position="1719"/>
        <end position="1741"/>
    </location>
</feature>
<evidence type="ECO:0000256" key="2">
    <source>
        <dbReference type="SAM" id="MobiDB-lite"/>
    </source>
</evidence>
<feature type="compositionally biased region" description="Low complexity" evidence="2">
    <location>
        <begin position="1124"/>
        <end position="1135"/>
    </location>
</feature>
<evidence type="ECO:0000259" key="3">
    <source>
        <dbReference type="Pfam" id="PF22766"/>
    </source>
</evidence>
<reference evidence="4 6" key="3">
    <citation type="journal article" date="2015" name="BMC Genomics">
        <title>Sex and parasites: genomic and transcriptomic analysis of Microbotryum lychnidis-dioicae, the biotrophic and plant-castrating anther smut fungus.</title>
        <authorList>
            <person name="Perlin M.H."/>
            <person name="Amselem J."/>
            <person name="Fontanillas E."/>
            <person name="Toh S.S."/>
            <person name="Chen Z."/>
            <person name="Goldberg J."/>
            <person name="Duplessis S."/>
            <person name="Henrissat B."/>
            <person name="Young S."/>
            <person name="Zeng Q."/>
            <person name="Aguileta G."/>
            <person name="Petit E."/>
            <person name="Badouin H."/>
            <person name="Andrews J."/>
            <person name="Razeeq D."/>
            <person name="Gabaldon T."/>
            <person name="Quesneville H."/>
            <person name="Giraud T."/>
            <person name="Hood M.E."/>
            <person name="Schultz D.J."/>
            <person name="Cuomo C.A."/>
        </authorList>
    </citation>
    <scope>NUCLEOTIDE SEQUENCE [LARGE SCALE GENOMIC DNA]</scope>
    <source>
        <strain evidence="4">P1A1 Lamole</strain>
        <strain evidence="6">p1A1 Lamole</strain>
    </source>
</reference>
<feature type="region of interest" description="Disordered" evidence="2">
    <location>
        <begin position="1707"/>
        <end position="1853"/>
    </location>
</feature>
<evidence type="ECO:0000313" key="6">
    <source>
        <dbReference type="Proteomes" id="UP000017200"/>
    </source>
</evidence>
<feature type="region of interest" description="Disordered" evidence="2">
    <location>
        <begin position="1930"/>
        <end position="1992"/>
    </location>
</feature>
<keyword evidence="6" id="KW-1185">Reference proteome</keyword>
<evidence type="ECO:0000313" key="4">
    <source>
        <dbReference type="EMBL" id="KDE08394.1"/>
    </source>
</evidence>
<dbReference type="PANTHER" id="PTHR12205">
    <property type="entry name" value="CENTROMERE/KINETOCHORE PROTEIN ZW10"/>
    <property type="match status" value="1"/>
</dbReference>
<feature type="region of interest" description="Disordered" evidence="2">
    <location>
        <begin position="1518"/>
        <end position="1577"/>
    </location>
</feature>
<dbReference type="OrthoDB" id="2537914at2759"/>
<dbReference type="InParanoid" id="U5H239"/>
<protein>
    <recommendedName>
        <fullName evidence="3">ZW10 C-terminal helical domain-containing protein</fullName>
    </recommendedName>
</protein>
<feature type="compositionally biased region" description="Basic and acidic residues" evidence="2">
    <location>
        <begin position="1707"/>
        <end position="1717"/>
    </location>
</feature>
<feature type="region of interest" description="Disordered" evidence="2">
    <location>
        <begin position="1591"/>
        <end position="1652"/>
    </location>
</feature>
<evidence type="ECO:0000313" key="5">
    <source>
        <dbReference type="EnsemblFungi" id="MVLG_01430T0"/>
    </source>
</evidence>
<feature type="region of interest" description="Disordered" evidence="2">
    <location>
        <begin position="835"/>
        <end position="918"/>
    </location>
</feature>
<name>U5H239_USTV1</name>
<dbReference type="Proteomes" id="UP000017200">
    <property type="component" value="Unassembled WGS sequence"/>
</dbReference>
<dbReference type="EMBL" id="GL541650">
    <property type="protein sequence ID" value="KDE08394.1"/>
    <property type="molecule type" value="Genomic_DNA"/>
</dbReference>
<feature type="compositionally biased region" description="Low complexity" evidence="2">
    <location>
        <begin position="1294"/>
        <end position="1306"/>
    </location>
</feature>
<feature type="compositionally biased region" description="Pro residues" evidence="2">
    <location>
        <begin position="1333"/>
        <end position="1343"/>
    </location>
</feature>
<dbReference type="Pfam" id="PF22766">
    <property type="entry name" value="ZW10_C2"/>
    <property type="match status" value="1"/>
</dbReference>
<dbReference type="EnsemblFungi" id="MVLG_01430T0">
    <property type="protein sequence ID" value="MVLG_01430T0"/>
    <property type="gene ID" value="MVLG_01430"/>
</dbReference>
<organism evidence="4">
    <name type="scientific">Microbotryum lychnidis-dioicae (strain p1A1 Lamole / MvSl-1064)</name>
    <name type="common">Anther smut fungus</name>
    <dbReference type="NCBI Taxonomy" id="683840"/>
    <lineage>
        <taxon>Eukaryota</taxon>
        <taxon>Fungi</taxon>
        <taxon>Dikarya</taxon>
        <taxon>Basidiomycota</taxon>
        <taxon>Pucciniomycotina</taxon>
        <taxon>Microbotryomycetes</taxon>
        <taxon>Microbotryales</taxon>
        <taxon>Microbotryaceae</taxon>
        <taxon>Microbotryum</taxon>
    </lineage>
</organism>
<feature type="compositionally biased region" description="Acidic residues" evidence="2">
    <location>
        <begin position="1951"/>
        <end position="1968"/>
    </location>
</feature>
<reference evidence="5" key="4">
    <citation type="submission" date="2015-06" db="UniProtKB">
        <authorList>
            <consortium name="EnsemblFungi"/>
        </authorList>
    </citation>
    <scope>IDENTIFICATION</scope>
</reference>
<proteinExistence type="predicted"/>
<feature type="compositionally biased region" description="Low complexity" evidence="2">
    <location>
        <begin position="852"/>
        <end position="871"/>
    </location>
</feature>
<feature type="compositionally biased region" description="Low complexity" evidence="2">
    <location>
        <begin position="1836"/>
        <end position="1851"/>
    </location>
</feature>
<dbReference type="InterPro" id="IPR046362">
    <property type="entry name" value="Zw10/DSL1_C_sf"/>
</dbReference>
<dbReference type="GO" id="GO:0007094">
    <property type="term" value="P:mitotic spindle assembly checkpoint signaling"/>
    <property type="evidence" value="ECO:0007669"/>
    <property type="project" value="TreeGrafter"/>
</dbReference>
<feature type="coiled-coil region" evidence="1">
    <location>
        <begin position="728"/>
        <end position="755"/>
    </location>
</feature>
<dbReference type="InterPro" id="IPR055148">
    <property type="entry name" value="ZW10_C_2"/>
</dbReference>
<feature type="region of interest" description="Disordered" evidence="2">
    <location>
        <begin position="1111"/>
        <end position="1499"/>
    </location>
</feature>
<feature type="compositionally biased region" description="Low complexity" evidence="2">
    <location>
        <begin position="1142"/>
        <end position="1163"/>
    </location>
</feature>
<feature type="compositionally biased region" description="Acidic residues" evidence="2">
    <location>
        <begin position="1755"/>
        <end position="1804"/>
    </location>
</feature>
<feature type="compositionally biased region" description="Acidic residues" evidence="2">
    <location>
        <begin position="1350"/>
        <end position="1363"/>
    </location>
</feature>
<dbReference type="STRING" id="683840.U5H239"/>
<reference evidence="4" key="2">
    <citation type="submission" date="2010-11" db="EMBL/GenBank/DDBJ databases">
        <authorList>
            <consortium name="The Broad Institute Genome Sequencing Platform"/>
            <person name="Earl A."/>
            <person name="Ward D."/>
            <person name="Feldgarden M."/>
            <person name="Gevers D."/>
            <person name="Butler R."/>
            <person name="Young S.K."/>
            <person name="Zeng Q."/>
            <person name="Gargeya S."/>
            <person name="Fitzgerald M."/>
            <person name="Haas B."/>
            <person name="Abouelleil A."/>
            <person name="Alvarado L."/>
            <person name="Arachchi H.M."/>
            <person name="Berlin A."/>
            <person name="Brown A."/>
            <person name="Chapman S.B."/>
            <person name="Chen Z."/>
            <person name="Dunbar C."/>
            <person name="Freedman E."/>
            <person name="Gearin G."/>
            <person name="Gellesch M."/>
            <person name="Goldberg J."/>
            <person name="Griggs A."/>
            <person name="Gujja S."/>
            <person name="Heilman E."/>
            <person name="Heiman D."/>
            <person name="Howarth C."/>
            <person name="Larson L."/>
            <person name="Lui A."/>
            <person name="MacDonald P.J.P."/>
            <person name="Mehta T."/>
            <person name="Montmayeur A."/>
            <person name="Murphy C."/>
            <person name="Neiman D."/>
            <person name="Pearson M."/>
            <person name="Priest M."/>
            <person name="Roberts A."/>
            <person name="Saif S."/>
            <person name="Shea T."/>
            <person name="Shenoy N."/>
            <person name="Sisk P."/>
            <person name="Stolte C."/>
            <person name="Sykes S."/>
            <person name="White J."/>
            <person name="Yandava C."/>
            <person name="Wortman J."/>
            <person name="Nusbaum C."/>
            <person name="Birren B."/>
        </authorList>
    </citation>
    <scope>NUCLEOTIDE SEQUENCE</scope>
    <source>
        <strain evidence="4">P1A1 Lamole</strain>
    </source>
</reference>
<dbReference type="PANTHER" id="PTHR12205:SF0">
    <property type="entry name" value="CENTROMERE_KINETOCHORE PROTEIN ZW10 HOMOLOG"/>
    <property type="match status" value="1"/>
</dbReference>
<dbReference type="Gene3D" id="1.10.357.150">
    <property type="match status" value="1"/>
</dbReference>
<gene>
    <name evidence="4" type="ORF">MVLG_01430</name>
</gene>
<dbReference type="GO" id="GO:0005737">
    <property type="term" value="C:cytoplasm"/>
    <property type="evidence" value="ECO:0007669"/>
    <property type="project" value="GOC"/>
</dbReference>
<feature type="compositionally biased region" description="Pro residues" evidence="2">
    <location>
        <begin position="1252"/>
        <end position="1278"/>
    </location>
</feature>
<feature type="compositionally biased region" description="Low complexity" evidence="2">
    <location>
        <begin position="1173"/>
        <end position="1189"/>
    </location>
</feature>
<feature type="compositionally biased region" description="Pro residues" evidence="2">
    <location>
        <begin position="1824"/>
        <end position="1835"/>
    </location>
</feature>
<dbReference type="EMBL" id="AEIJ01000128">
    <property type="status" value="NOT_ANNOTATED_CDS"/>
    <property type="molecule type" value="Genomic_DNA"/>
</dbReference>
<feature type="compositionally biased region" description="Low complexity" evidence="2">
    <location>
        <begin position="1529"/>
        <end position="1557"/>
    </location>
</feature>
<accession>U5H239</accession>
<dbReference type="GO" id="GO:1990423">
    <property type="term" value="C:RZZ complex"/>
    <property type="evidence" value="ECO:0007669"/>
    <property type="project" value="TreeGrafter"/>
</dbReference>